<dbReference type="GO" id="GO:0006163">
    <property type="term" value="P:purine nucleotide metabolic process"/>
    <property type="evidence" value="ECO:0007669"/>
    <property type="project" value="UniProtKB-ARBA"/>
</dbReference>
<feature type="active site" description="Nucleophile and sulfur donor" evidence="1">
    <location>
        <position position="180"/>
    </location>
</feature>
<dbReference type="AlphaFoldDB" id="A0A401G1F8"/>
<dbReference type="InterPro" id="IPR052188">
    <property type="entry name" value="Ni-pincer_cofactor_biosynth"/>
</dbReference>
<dbReference type="Proteomes" id="UP000288096">
    <property type="component" value="Unassembled WGS sequence"/>
</dbReference>
<dbReference type="InterPro" id="IPR014729">
    <property type="entry name" value="Rossmann-like_a/b/a_fold"/>
</dbReference>
<sequence length="275" mass="30704">MEIRKNESDEKYRLLGRILREMGRVAIAFSGGVDSTVLLSIAGDLLQENVLALTAISETTPRHELNDAVAFAEASGIRHITLQTHEMALPEFTANSPDRCYICKKYRFIRLIGRAEKEGFPHVADGENTDDTKDYRPGSRAARELGIRSPLREAGLSKVEIRMLAKNMGLSVWRTPSSACLASRIPCGTEITPRRLRLIDDGETFLRELGVTGQVRVRLSDPQTVRIESDAEAICRLAGEKVRRQVVAHFRAAGIRFVTLDLEGYRMGSLNPREK</sequence>
<reference evidence="4" key="1">
    <citation type="submission" date="2017-11" db="EMBL/GenBank/DDBJ databases">
        <authorList>
            <person name="Watanabe M."/>
            <person name="Kojima H."/>
        </authorList>
    </citation>
    <scope>NUCLEOTIDE SEQUENCE [LARGE SCALE GENOMIC DNA]</scope>
    <source>
        <strain evidence="4">Tokyo 01</strain>
    </source>
</reference>
<reference evidence="4" key="2">
    <citation type="submission" date="2019-01" db="EMBL/GenBank/DDBJ databases">
        <title>Genome sequence of Desulfonema ishimotonii strain Tokyo 01.</title>
        <authorList>
            <person name="Fukui M."/>
        </authorList>
    </citation>
    <scope>NUCLEOTIDE SEQUENCE [LARGE SCALE GENOMIC DNA]</scope>
    <source>
        <strain evidence="4">Tokyo 01</strain>
    </source>
</reference>
<name>A0A401G1F8_9BACT</name>
<dbReference type="SUPFAM" id="SSF52402">
    <property type="entry name" value="Adenine nucleotide alpha hydrolases-like"/>
    <property type="match status" value="1"/>
</dbReference>
<dbReference type="Pfam" id="PF02540">
    <property type="entry name" value="NAD_synthase"/>
    <property type="match status" value="1"/>
</dbReference>
<proteinExistence type="predicted"/>
<evidence type="ECO:0000256" key="1">
    <source>
        <dbReference type="PIRSR" id="PIRSR006661-1"/>
    </source>
</evidence>
<comment type="caution">
    <text evidence="3">The sequence shown here is derived from an EMBL/GenBank/DDBJ whole genome shotgun (WGS) entry which is preliminary data.</text>
</comment>
<protein>
    <submittedName>
        <fullName evidence="3">TIGR00268 family protein</fullName>
    </submittedName>
</protein>
<evidence type="ECO:0000313" key="4">
    <source>
        <dbReference type="Proteomes" id="UP000288096"/>
    </source>
</evidence>
<dbReference type="CDD" id="cd01990">
    <property type="entry name" value="LarE-like"/>
    <property type="match status" value="1"/>
</dbReference>
<dbReference type="RefSeq" id="WP_124330172.1">
    <property type="nucleotide sequence ID" value="NZ_BEXT01000001.1"/>
</dbReference>
<dbReference type="OrthoDB" id="9776919at2"/>
<evidence type="ECO:0000313" key="3">
    <source>
        <dbReference type="EMBL" id="GBC63052.1"/>
    </source>
</evidence>
<feature type="domain" description="NAD/GMP synthase" evidence="2">
    <location>
        <begin position="24"/>
        <end position="86"/>
    </location>
</feature>
<dbReference type="PANTHER" id="PTHR43169">
    <property type="entry name" value="EXSB FAMILY PROTEIN"/>
    <property type="match status" value="1"/>
</dbReference>
<gene>
    <name evidence="3" type="ORF">DENIS_4041</name>
</gene>
<dbReference type="PANTHER" id="PTHR43169:SF2">
    <property type="entry name" value="NAD_GMP SYNTHASE DOMAIN-CONTAINING PROTEIN"/>
    <property type="match status" value="1"/>
</dbReference>
<dbReference type="NCBIfam" id="TIGR00268">
    <property type="entry name" value="ATP-dependent sacrificial sulfur transferase LarE"/>
    <property type="match status" value="1"/>
</dbReference>
<evidence type="ECO:0000259" key="2">
    <source>
        <dbReference type="Pfam" id="PF02540"/>
    </source>
</evidence>
<dbReference type="InterPro" id="IPR022310">
    <property type="entry name" value="NAD/GMP_synthase"/>
</dbReference>
<dbReference type="EMBL" id="BEXT01000001">
    <property type="protein sequence ID" value="GBC63052.1"/>
    <property type="molecule type" value="Genomic_DNA"/>
</dbReference>
<dbReference type="GO" id="GO:0016783">
    <property type="term" value="F:sulfurtransferase activity"/>
    <property type="evidence" value="ECO:0007669"/>
    <property type="project" value="InterPro"/>
</dbReference>
<dbReference type="Gene3D" id="3.40.50.620">
    <property type="entry name" value="HUPs"/>
    <property type="match status" value="1"/>
</dbReference>
<dbReference type="PIRSF" id="PIRSF006661">
    <property type="entry name" value="PP-lp_UCP006661"/>
    <property type="match status" value="1"/>
</dbReference>
<keyword evidence="4" id="KW-1185">Reference proteome</keyword>
<accession>A0A401G1F8</accession>
<dbReference type="InterPro" id="IPR005232">
    <property type="entry name" value="LarE"/>
</dbReference>
<organism evidence="3 4">
    <name type="scientific">Desulfonema ishimotonii</name>
    <dbReference type="NCBI Taxonomy" id="45657"/>
    <lineage>
        <taxon>Bacteria</taxon>
        <taxon>Pseudomonadati</taxon>
        <taxon>Thermodesulfobacteriota</taxon>
        <taxon>Desulfobacteria</taxon>
        <taxon>Desulfobacterales</taxon>
        <taxon>Desulfococcaceae</taxon>
        <taxon>Desulfonema</taxon>
    </lineage>
</organism>